<feature type="transmembrane region" description="Helical" evidence="7">
    <location>
        <begin position="196"/>
        <end position="215"/>
    </location>
</feature>
<dbReference type="AlphaFoldDB" id="A0A6N8GR13"/>
<feature type="transmembrane region" description="Helical" evidence="7">
    <location>
        <begin position="23"/>
        <end position="45"/>
    </location>
</feature>
<proteinExistence type="inferred from homology"/>
<dbReference type="InterPro" id="IPR018383">
    <property type="entry name" value="UPF0324_pro"/>
</dbReference>
<comment type="subcellular location">
    <subcellularLocation>
        <location evidence="1">Cell membrane</location>
        <topology evidence="1">Multi-pass membrane protein</topology>
    </subcellularLocation>
</comment>
<name>A0A6N8GR13_9MICC</name>
<keyword evidence="3" id="KW-1003">Cell membrane</keyword>
<feature type="transmembrane region" description="Helical" evidence="7">
    <location>
        <begin position="257"/>
        <end position="278"/>
    </location>
</feature>
<evidence type="ECO:0000313" key="8">
    <source>
        <dbReference type="EMBL" id="MUN64612.1"/>
    </source>
</evidence>
<dbReference type="RefSeq" id="WP_156270495.1">
    <property type="nucleotide sequence ID" value="NZ_WOGU01000016.1"/>
</dbReference>
<feature type="transmembrane region" description="Helical" evidence="7">
    <location>
        <begin position="221"/>
        <end position="245"/>
    </location>
</feature>
<evidence type="ECO:0000256" key="2">
    <source>
        <dbReference type="ARBA" id="ARBA00007977"/>
    </source>
</evidence>
<dbReference type="PANTHER" id="PTHR30106">
    <property type="entry name" value="INNER MEMBRANE PROTEIN YEIH-RELATED"/>
    <property type="match status" value="1"/>
</dbReference>
<feature type="transmembrane region" description="Helical" evidence="7">
    <location>
        <begin position="298"/>
        <end position="317"/>
    </location>
</feature>
<feature type="transmembrane region" description="Helical" evidence="7">
    <location>
        <begin position="324"/>
        <end position="345"/>
    </location>
</feature>
<dbReference type="Proteomes" id="UP000436989">
    <property type="component" value="Unassembled WGS sequence"/>
</dbReference>
<feature type="transmembrane region" description="Helical" evidence="7">
    <location>
        <begin position="165"/>
        <end position="189"/>
    </location>
</feature>
<protein>
    <submittedName>
        <fullName evidence="8">Putative sulfate exporter family transporter</fullName>
    </submittedName>
</protein>
<evidence type="ECO:0000256" key="1">
    <source>
        <dbReference type="ARBA" id="ARBA00004651"/>
    </source>
</evidence>
<evidence type="ECO:0000256" key="7">
    <source>
        <dbReference type="SAM" id="Phobius"/>
    </source>
</evidence>
<dbReference type="PANTHER" id="PTHR30106:SF2">
    <property type="entry name" value="UPF0324 INNER MEMBRANE PROTEIN YEIH"/>
    <property type="match status" value="1"/>
</dbReference>
<feature type="transmembrane region" description="Helical" evidence="7">
    <location>
        <begin position="51"/>
        <end position="75"/>
    </location>
</feature>
<keyword evidence="4 7" id="KW-0812">Transmembrane</keyword>
<evidence type="ECO:0000256" key="6">
    <source>
        <dbReference type="ARBA" id="ARBA00023136"/>
    </source>
</evidence>
<accession>A0A6N8GR13</accession>
<keyword evidence="5 7" id="KW-1133">Transmembrane helix</keyword>
<comment type="caution">
    <text evidence="8">The sequence shown here is derived from an EMBL/GenBank/DDBJ whole genome shotgun (WGS) entry which is preliminary data.</text>
</comment>
<organism evidence="8 9">
    <name type="scientific">Kocuria sediminis</name>
    <dbReference type="NCBI Taxonomy" id="1038857"/>
    <lineage>
        <taxon>Bacteria</taxon>
        <taxon>Bacillati</taxon>
        <taxon>Actinomycetota</taxon>
        <taxon>Actinomycetes</taxon>
        <taxon>Micrococcales</taxon>
        <taxon>Micrococcaceae</taxon>
        <taxon>Kocuria</taxon>
    </lineage>
</organism>
<evidence type="ECO:0000313" key="9">
    <source>
        <dbReference type="Proteomes" id="UP000436989"/>
    </source>
</evidence>
<feature type="transmembrane region" description="Helical" evidence="7">
    <location>
        <begin position="106"/>
        <end position="124"/>
    </location>
</feature>
<dbReference type="GO" id="GO:0005886">
    <property type="term" value="C:plasma membrane"/>
    <property type="evidence" value="ECO:0007669"/>
    <property type="project" value="UniProtKB-SubCell"/>
</dbReference>
<evidence type="ECO:0000256" key="5">
    <source>
        <dbReference type="ARBA" id="ARBA00022989"/>
    </source>
</evidence>
<feature type="transmembrane region" description="Helical" evidence="7">
    <location>
        <begin position="136"/>
        <end position="153"/>
    </location>
</feature>
<keyword evidence="9" id="KW-1185">Reference proteome</keyword>
<evidence type="ECO:0000256" key="3">
    <source>
        <dbReference type="ARBA" id="ARBA00022475"/>
    </source>
</evidence>
<dbReference type="EMBL" id="WOGU01000016">
    <property type="protein sequence ID" value="MUN64612.1"/>
    <property type="molecule type" value="Genomic_DNA"/>
</dbReference>
<feature type="transmembrane region" description="Helical" evidence="7">
    <location>
        <begin position="82"/>
        <end position="100"/>
    </location>
</feature>
<reference evidence="8 9" key="1">
    <citation type="submission" date="2019-12" db="EMBL/GenBank/DDBJ databases">
        <authorList>
            <person name="Shi Y."/>
        </authorList>
    </citation>
    <scope>NUCLEOTIDE SEQUENCE [LARGE SCALE GENOMIC DNA]</scope>
    <source>
        <strain evidence="8 9">JCM 17929</strain>
    </source>
</reference>
<dbReference type="Pfam" id="PF03601">
    <property type="entry name" value="Cons_hypoth698"/>
    <property type="match status" value="1"/>
</dbReference>
<comment type="similarity">
    <text evidence="2">Belongs to the UPF0324 family.</text>
</comment>
<evidence type="ECO:0000256" key="4">
    <source>
        <dbReference type="ARBA" id="ARBA00022692"/>
    </source>
</evidence>
<gene>
    <name evidence="8" type="ORF">GMA12_15920</name>
</gene>
<keyword evidence="6 7" id="KW-0472">Membrane</keyword>
<sequence length="346" mass="34224">MSSASPKSGESSASVVGQRPRTVWLPGLAFCTAGMTVATLVASVLPAVSPLMVAIVLGAVVANTLPVPAGLAPGIALAARRVLRIGIVLLGLQVGLQDILGLGLPMVLTVVATVGIGLLVTVWAGARLGVPPAQRLLIACGFSICGAAAVAAVDGVTDAEEEDVALAVGLVVLFGTLMIPLVPAASGLLGLTEHQAGLWAGAATHEVAQVVAIGGTLGSGALTVAVVAKLARVLMLAPVMTVLAWRTRRAAGATDGHAGTLPPLVPLFVVGFVAMLLLASTGRVPAPVLEGARTLESMVLATAMFALGLGVRVRALLGVGVRPVVLGALSTVVVAGTALVGVLLAS</sequence>